<evidence type="ECO:0000256" key="2">
    <source>
        <dbReference type="ARBA" id="ARBA00010157"/>
    </source>
</evidence>
<evidence type="ECO:0000256" key="1">
    <source>
        <dbReference type="ARBA" id="ARBA00004651"/>
    </source>
</evidence>
<evidence type="ECO:0000313" key="10">
    <source>
        <dbReference type="Proteomes" id="UP000628079"/>
    </source>
</evidence>
<comment type="similarity">
    <text evidence="2">Belongs to the resistance-nodulation-cell division (RND) (TC 2.A.6) family. MmpL subfamily.</text>
</comment>
<feature type="transmembrane region" description="Helical" evidence="7">
    <location>
        <begin position="225"/>
        <end position="244"/>
    </location>
</feature>
<evidence type="ECO:0000256" key="6">
    <source>
        <dbReference type="ARBA" id="ARBA00023136"/>
    </source>
</evidence>
<dbReference type="PROSITE" id="PS50156">
    <property type="entry name" value="SSD"/>
    <property type="match status" value="2"/>
</dbReference>
<feature type="transmembrane region" description="Helical" evidence="7">
    <location>
        <begin position="297"/>
        <end position="324"/>
    </location>
</feature>
<feature type="transmembrane region" description="Helical" evidence="7">
    <location>
        <begin position="271"/>
        <end position="291"/>
    </location>
</feature>
<dbReference type="InterPro" id="IPR000731">
    <property type="entry name" value="SSD"/>
</dbReference>
<dbReference type="Gene3D" id="1.20.1640.10">
    <property type="entry name" value="Multidrug efflux transporter AcrB transmembrane domain"/>
    <property type="match status" value="2"/>
</dbReference>
<dbReference type="InterPro" id="IPR004869">
    <property type="entry name" value="MMPL_dom"/>
</dbReference>
<name>A0A8H9KT51_9MICO</name>
<reference evidence="9" key="1">
    <citation type="journal article" date="2014" name="Int. J. Syst. Evol. Microbiol.">
        <title>Complete genome sequence of Corynebacterium casei LMG S-19264T (=DSM 44701T), isolated from a smear-ripened cheese.</title>
        <authorList>
            <consortium name="US DOE Joint Genome Institute (JGI-PGF)"/>
            <person name="Walter F."/>
            <person name="Albersmeier A."/>
            <person name="Kalinowski J."/>
            <person name="Ruckert C."/>
        </authorList>
    </citation>
    <scope>NUCLEOTIDE SEQUENCE</scope>
    <source>
        <strain evidence="9">CGMCC 1.10749</strain>
    </source>
</reference>
<dbReference type="AlphaFoldDB" id="A0A8H9KT51"/>
<feature type="transmembrane region" description="Helical" evidence="7">
    <location>
        <begin position="527"/>
        <end position="548"/>
    </location>
</feature>
<dbReference type="GO" id="GO:0005886">
    <property type="term" value="C:plasma membrane"/>
    <property type="evidence" value="ECO:0007669"/>
    <property type="project" value="UniProtKB-SubCell"/>
</dbReference>
<comment type="subcellular location">
    <subcellularLocation>
        <location evidence="1">Cell membrane</location>
        <topology evidence="1">Multi-pass membrane protein</topology>
    </subcellularLocation>
</comment>
<feature type="transmembrane region" description="Helical" evidence="7">
    <location>
        <begin position="358"/>
        <end position="379"/>
    </location>
</feature>
<dbReference type="PANTHER" id="PTHR33406:SF6">
    <property type="entry name" value="MEMBRANE PROTEIN YDGH-RELATED"/>
    <property type="match status" value="1"/>
</dbReference>
<feature type="transmembrane region" description="Helical" evidence="7">
    <location>
        <begin position="165"/>
        <end position="183"/>
    </location>
</feature>
<dbReference type="SUPFAM" id="SSF82866">
    <property type="entry name" value="Multidrug efflux transporter AcrB transmembrane domain"/>
    <property type="match status" value="2"/>
</dbReference>
<comment type="caution">
    <text evidence="9">The sequence shown here is derived from an EMBL/GenBank/DDBJ whole genome shotgun (WGS) entry which is preliminary data.</text>
</comment>
<gene>
    <name evidence="9" type="ORF">GCM10011314_26600</name>
</gene>
<dbReference type="RefSeq" id="WP_084100937.1">
    <property type="nucleotide sequence ID" value="NZ_BMEA01000002.1"/>
</dbReference>
<dbReference type="EMBL" id="BMEA01000002">
    <property type="protein sequence ID" value="GGB85563.1"/>
    <property type="molecule type" value="Genomic_DNA"/>
</dbReference>
<evidence type="ECO:0000259" key="8">
    <source>
        <dbReference type="PROSITE" id="PS50156"/>
    </source>
</evidence>
<evidence type="ECO:0000256" key="3">
    <source>
        <dbReference type="ARBA" id="ARBA00022475"/>
    </source>
</evidence>
<keyword evidence="4 7" id="KW-0812">Transmembrane</keyword>
<evidence type="ECO:0000256" key="7">
    <source>
        <dbReference type="SAM" id="Phobius"/>
    </source>
</evidence>
<feature type="domain" description="SSD" evidence="8">
    <location>
        <begin position="532"/>
        <end position="658"/>
    </location>
</feature>
<evidence type="ECO:0000313" key="9">
    <source>
        <dbReference type="EMBL" id="GGB85563.1"/>
    </source>
</evidence>
<feature type="transmembrane region" description="Helical" evidence="7">
    <location>
        <begin position="12"/>
        <end position="35"/>
    </location>
</feature>
<feature type="domain" description="SSD" evidence="8">
    <location>
        <begin position="227"/>
        <end position="322"/>
    </location>
</feature>
<reference evidence="9" key="2">
    <citation type="submission" date="2020-09" db="EMBL/GenBank/DDBJ databases">
        <authorList>
            <person name="Sun Q."/>
            <person name="Zhou Y."/>
        </authorList>
    </citation>
    <scope>NUCLEOTIDE SEQUENCE</scope>
    <source>
        <strain evidence="9">CGMCC 1.10749</strain>
    </source>
</reference>
<feature type="transmembrane region" description="Helical" evidence="7">
    <location>
        <begin position="502"/>
        <end position="520"/>
    </location>
</feature>
<dbReference type="InterPro" id="IPR050545">
    <property type="entry name" value="Mycobact_MmpL"/>
</dbReference>
<proteinExistence type="inferred from homology"/>
<dbReference type="Pfam" id="PF03176">
    <property type="entry name" value="MMPL"/>
    <property type="match status" value="2"/>
</dbReference>
<dbReference type="PANTHER" id="PTHR33406">
    <property type="entry name" value="MEMBRANE PROTEIN MJ1562-RELATED"/>
    <property type="match status" value="1"/>
</dbReference>
<evidence type="ECO:0000256" key="4">
    <source>
        <dbReference type="ARBA" id="ARBA00022692"/>
    </source>
</evidence>
<keyword evidence="6 7" id="KW-0472">Membrane</keyword>
<feature type="transmembrane region" description="Helical" evidence="7">
    <location>
        <begin position="600"/>
        <end position="625"/>
    </location>
</feature>
<keyword evidence="3" id="KW-1003">Cell membrane</keyword>
<keyword evidence="5 7" id="KW-1133">Transmembrane helix</keyword>
<dbReference type="Proteomes" id="UP000628079">
    <property type="component" value="Unassembled WGS sequence"/>
</dbReference>
<organism evidence="9 10">
    <name type="scientific">Knoellia flava</name>
    <dbReference type="NCBI Taxonomy" id="913969"/>
    <lineage>
        <taxon>Bacteria</taxon>
        <taxon>Bacillati</taxon>
        <taxon>Actinomycetota</taxon>
        <taxon>Actinomycetes</taxon>
        <taxon>Micrococcales</taxon>
        <taxon>Intrasporangiaceae</taxon>
        <taxon>Knoellia</taxon>
    </lineage>
</organism>
<protein>
    <submittedName>
        <fullName evidence="9">Membrane protein</fullName>
    </submittedName>
</protein>
<feature type="transmembrane region" description="Helical" evidence="7">
    <location>
        <begin position="631"/>
        <end position="660"/>
    </location>
</feature>
<accession>A0A8H9KT51</accession>
<evidence type="ECO:0000256" key="5">
    <source>
        <dbReference type="ARBA" id="ARBA00022989"/>
    </source>
</evidence>
<sequence>MRAFSALVTRRWVAGIVALLALLGAGAVIGVVGQAERGPTANVMLPLGSDSRAAAELRDQLPEDQGSAAVVLFSSDSALNQEQLGAVQRIARGLPGATGAPPVVADDGTAAIVVVPVAAQDNNENIDVVADLRTAAKADLPDGVTAQVTGPSAIQADLGAVFDGANFRLLAATASVVALLLIVTYRSPVLWLVPLTVVGVADQLAATLATRTLAAFDVQWDESTIGILSVLVFGAGTDYALLLISRYRDELRVIEDRREAMAHALARTSEAVLSSATTVVLGLLTLLLSVFPTTRGLGLACAVGVVVAAGFVLVVLPAALVVFGRWIFWPKVPRTGQASLADSRSLWRRVGDAVSRHPARFAGVTVVLLALAAAGLTQIRTGLDGPDQFLEKPEAIAAGERLAESFPAGSADPVIVVSRGVEASTLDSTVKGVEGVASTRVVASAGGVSEVQAVLESDPGSDAAEQSVRDIRAAVADLGETHVGGTDAEAIDESESTSRDRVLIFPLILGLVLLALGALLRSVVAPVVLVGTVVATYLASLGISWVLFTQVFGFERLDNSVPLFAFVFLVALGVDYNIFLVTRAAEEGRTHGPREGMLRALAATGGVITSAGILLAAVFAVLGVLPLVVLAQLGVVICVGVLLDTLVVRTVLVPAIALVLGHRFWWPRRVGEAPARSEQRDASGEPDLALAER</sequence>
<feature type="transmembrane region" description="Helical" evidence="7">
    <location>
        <begin position="190"/>
        <end position="213"/>
    </location>
</feature>
<feature type="transmembrane region" description="Helical" evidence="7">
    <location>
        <begin position="560"/>
        <end position="579"/>
    </location>
</feature>